<keyword evidence="1" id="KW-0175">Coiled coil</keyword>
<evidence type="ECO:0008006" key="4">
    <source>
        <dbReference type="Google" id="ProtNLM"/>
    </source>
</evidence>
<proteinExistence type="predicted"/>
<dbReference type="EMBL" id="KV427684">
    <property type="protein sequence ID" value="KZT00483.1"/>
    <property type="molecule type" value="Genomic_DNA"/>
</dbReference>
<dbReference type="AlphaFoldDB" id="A0A165B8F6"/>
<feature type="coiled-coil region" evidence="1">
    <location>
        <begin position="349"/>
        <end position="395"/>
    </location>
</feature>
<dbReference type="OrthoDB" id="5424209at2759"/>
<keyword evidence="3" id="KW-1185">Reference proteome</keyword>
<sequence length="631" mass="70157">MFELSEELQAKKIIDFTEAELVEARFMGDGESLGVPESVRYMVQKIKEHPESLGFVTGFMLGCFQTAAPKDGTKAPDSPALSDASNLFTRVSVASDALTLVGSNVMTQFEMANYYHGLLEDDNEIPQPYYRSNMAEAPFALPKAGNPWFKVPVKNVEAVFDEVLTPELWAVVAVDVIAVFKRRGIRYSSLKMARFSTPDEATGKRALGPIVVWIATHPDTTGPAQAQEASPEILDVFKGHGVLGVVAEWYEGTVERLDGPRLMDTVDETNPTYRYRHPYTAALSLPVAPKIKSRDDGQGTVGLFFHENRDKNGQPSPHVLALTNKHVLSADFDADYEFRGAGAPREAAIAVFLKEAARLADEVKRLKAEPKSTDAEKALDDEDALEEKKAALQKMDRRNTRLQVFYKEISTQWKDPELRNIGYTDYAPSISARVDETRYTRDIGTIRLDPRKFEDFFRGNLVDLGDKYASHQLDDLFWPNDTQPASRPKFPTNGLLRIRGVVPPEEMAKPECYDESDNPIFVVGKVGQTTGFRLARFSALNAYTCTLSGVESTEMLFYNLNKSSGDFSAKGDSGSLIFSGDRRMVALLHSGEVKGFNSLVTYGSPMGWVLEQLKVKYPFANFNGETFHIAA</sequence>
<dbReference type="Proteomes" id="UP000076871">
    <property type="component" value="Unassembled WGS sequence"/>
</dbReference>
<reference evidence="2 3" key="1">
    <citation type="journal article" date="2016" name="Mol. Biol. Evol.">
        <title>Comparative Genomics of Early-Diverging Mushroom-Forming Fungi Provides Insights into the Origins of Lignocellulose Decay Capabilities.</title>
        <authorList>
            <person name="Nagy L.G."/>
            <person name="Riley R."/>
            <person name="Tritt A."/>
            <person name="Adam C."/>
            <person name="Daum C."/>
            <person name="Floudas D."/>
            <person name="Sun H."/>
            <person name="Yadav J.S."/>
            <person name="Pangilinan J."/>
            <person name="Larsson K.H."/>
            <person name="Matsuura K."/>
            <person name="Barry K."/>
            <person name="Labutti K."/>
            <person name="Kuo R."/>
            <person name="Ohm R.A."/>
            <person name="Bhattacharya S.S."/>
            <person name="Shirouzu T."/>
            <person name="Yoshinaga Y."/>
            <person name="Martin F.M."/>
            <person name="Grigoriev I.V."/>
            <person name="Hibbett D.S."/>
        </authorList>
    </citation>
    <scope>NUCLEOTIDE SEQUENCE [LARGE SCALE GENOMIC DNA]</scope>
    <source>
        <strain evidence="2 3">93-53</strain>
    </source>
</reference>
<name>A0A165B8F6_9APHY</name>
<dbReference type="InParanoid" id="A0A165B8F6"/>
<dbReference type="RefSeq" id="XP_040758223.1">
    <property type="nucleotide sequence ID" value="XM_040913460.1"/>
</dbReference>
<accession>A0A165B8F6</accession>
<gene>
    <name evidence="2" type="ORF">LAESUDRAFT_764553</name>
</gene>
<evidence type="ECO:0000313" key="2">
    <source>
        <dbReference type="EMBL" id="KZT00483.1"/>
    </source>
</evidence>
<evidence type="ECO:0000313" key="3">
    <source>
        <dbReference type="Proteomes" id="UP000076871"/>
    </source>
</evidence>
<dbReference type="GeneID" id="63830488"/>
<protein>
    <recommendedName>
        <fullName evidence="4">Peptidase S64</fullName>
    </recommendedName>
</protein>
<organism evidence="2 3">
    <name type="scientific">Laetiporus sulphureus 93-53</name>
    <dbReference type="NCBI Taxonomy" id="1314785"/>
    <lineage>
        <taxon>Eukaryota</taxon>
        <taxon>Fungi</taxon>
        <taxon>Dikarya</taxon>
        <taxon>Basidiomycota</taxon>
        <taxon>Agaricomycotina</taxon>
        <taxon>Agaricomycetes</taxon>
        <taxon>Polyporales</taxon>
        <taxon>Laetiporus</taxon>
    </lineage>
</organism>
<evidence type="ECO:0000256" key="1">
    <source>
        <dbReference type="SAM" id="Coils"/>
    </source>
</evidence>